<keyword evidence="15" id="KW-1185">Reference proteome</keyword>
<feature type="transmembrane region" description="Helical" evidence="13">
    <location>
        <begin position="12"/>
        <end position="32"/>
    </location>
</feature>
<dbReference type="Proteomes" id="UP000220102">
    <property type="component" value="Unassembled WGS sequence"/>
</dbReference>
<proteinExistence type="predicted"/>
<dbReference type="NCBIfam" id="TIGR02210">
    <property type="entry name" value="rodA_shape"/>
    <property type="match status" value="1"/>
</dbReference>
<feature type="transmembrane region" description="Helical" evidence="13">
    <location>
        <begin position="167"/>
        <end position="190"/>
    </location>
</feature>
<dbReference type="PANTHER" id="PTHR30474">
    <property type="entry name" value="CELL CYCLE PROTEIN"/>
    <property type="match status" value="1"/>
</dbReference>
<dbReference type="RefSeq" id="WP_098074631.1">
    <property type="nucleotide sequence ID" value="NZ_PDEQ01000002.1"/>
</dbReference>
<dbReference type="GO" id="GO:0016757">
    <property type="term" value="F:glycosyltransferase activity"/>
    <property type="evidence" value="ECO:0007669"/>
    <property type="project" value="UniProtKB-KW"/>
</dbReference>
<evidence type="ECO:0000256" key="10">
    <source>
        <dbReference type="ARBA" id="ARBA00023316"/>
    </source>
</evidence>
<evidence type="ECO:0000256" key="5">
    <source>
        <dbReference type="ARBA" id="ARBA00022692"/>
    </source>
</evidence>
<feature type="transmembrane region" description="Helical" evidence="13">
    <location>
        <begin position="227"/>
        <end position="251"/>
    </location>
</feature>
<dbReference type="GO" id="GO:0051301">
    <property type="term" value="P:cell division"/>
    <property type="evidence" value="ECO:0007669"/>
    <property type="project" value="InterPro"/>
</dbReference>
<keyword evidence="10" id="KW-0961">Cell wall biogenesis/degradation</keyword>
<feature type="transmembrane region" description="Helical" evidence="13">
    <location>
        <begin position="322"/>
        <end position="342"/>
    </location>
</feature>
<dbReference type="GO" id="GO:0032153">
    <property type="term" value="C:cell division site"/>
    <property type="evidence" value="ECO:0007669"/>
    <property type="project" value="TreeGrafter"/>
</dbReference>
<evidence type="ECO:0000256" key="7">
    <source>
        <dbReference type="ARBA" id="ARBA00022984"/>
    </source>
</evidence>
<evidence type="ECO:0000256" key="4">
    <source>
        <dbReference type="ARBA" id="ARBA00022679"/>
    </source>
</evidence>
<keyword evidence="7" id="KW-0573">Peptidoglycan synthesis</keyword>
<sequence>MKRSWYNTLDVGTLLTWLALVGVGLTAIYSTTHGPAAEQMAASVQSNFYRQFTWLAICSVGIGISLMLPVRFFRHAAFPIYATTILLLIAALVFGKEVNGAKSWLVLGPLRLQVSELAKVGTVLAVAQLLADRRGRLGSSVEYALKASGLILVPAILIVMQNDMGTALVFFGLVPIMLFWSGLPFTTILLMISPAVAGYLSLVYMPAAIAFSVLFTIGMGWYTGQRYIGAIAAAFTGGVAAISSIAISYVLQPHQVARLVSFTNPEAEEFRQGVGFHLVQSKAAIGSGGLWGKGFMQGTQTQGAYVPEQSTDFIFSVIGEEFGFVGSLVVLALFAILLLRLIKLGTDVKHPFGSIVAAGAVGVYLLHIFINIGMATGMLPVIGIPLPFLSYGGSALLANTAMLAIVLTIHMRRDDLSIYGY</sequence>
<evidence type="ECO:0000256" key="1">
    <source>
        <dbReference type="ARBA" id="ARBA00004141"/>
    </source>
</evidence>
<dbReference type="Pfam" id="PF01098">
    <property type="entry name" value="FTSW_RODA_SPOVE"/>
    <property type="match status" value="2"/>
</dbReference>
<name>A0A2A8D0F8_9BACT</name>
<feature type="transmembrane region" description="Helical" evidence="13">
    <location>
        <begin position="52"/>
        <end position="70"/>
    </location>
</feature>
<protein>
    <recommendedName>
        <fullName evidence="12">Cell wall polymerase</fullName>
    </recommendedName>
    <alternativeName>
        <fullName evidence="11">Peptidoglycan polymerase</fullName>
    </alternativeName>
</protein>
<dbReference type="InterPro" id="IPR018365">
    <property type="entry name" value="Cell_cycle_FtsW-rel_CS"/>
</dbReference>
<keyword evidence="3" id="KW-0328">Glycosyltransferase</keyword>
<gene>
    <name evidence="14" type="ORF">CRI94_05345</name>
</gene>
<dbReference type="GO" id="GO:0009252">
    <property type="term" value="P:peptidoglycan biosynthetic process"/>
    <property type="evidence" value="ECO:0007669"/>
    <property type="project" value="UniProtKB-KW"/>
</dbReference>
<evidence type="ECO:0000313" key="15">
    <source>
        <dbReference type="Proteomes" id="UP000220102"/>
    </source>
</evidence>
<dbReference type="NCBIfam" id="NF037961">
    <property type="entry name" value="RodA_shape"/>
    <property type="match status" value="1"/>
</dbReference>
<dbReference type="InterPro" id="IPR001182">
    <property type="entry name" value="FtsW/RodA"/>
</dbReference>
<dbReference type="PROSITE" id="PS00428">
    <property type="entry name" value="FTSW_RODA_SPOVE"/>
    <property type="match status" value="1"/>
</dbReference>
<keyword evidence="9 13" id="KW-0472">Membrane</keyword>
<evidence type="ECO:0000256" key="6">
    <source>
        <dbReference type="ARBA" id="ARBA00022960"/>
    </source>
</evidence>
<evidence type="ECO:0000313" key="14">
    <source>
        <dbReference type="EMBL" id="PEN14452.1"/>
    </source>
</evidence>
<feature type="transmembrane region" description="Helical" evidence="13">
    <location>
        <begin position="388"/>
        <end position="409"/>
    </location>
</feature>
<evidence type="ECO:0000256" key="13">
    <source>
        <dbReference type="SAM" id="Phobius"/>
    </source>
</evidence>
<dbReference type="GO" id="GO:0005886">
    <property type="term" value="C:plasma membrane"/>
    <property type="evidence" value="ECO:0007669"/>
    <property type="project" value="TreeGrafter"/>
</dbReference>
<comment type="subcellular location">
    <subcellularLocation>
        <location evidence="1">Membrane</location>
        <topology evidence="1">Multi-pass membrane protein</topology>
    </subcellularLocation>
</comment>
<dbReference type="InterPro" id="IPR011923">
    <property type="entry name" value="RodA/MrdB"/>
</dbReference>
<evidence type="ECO:0000256" key="8">
    <source>
        <dbReference type="ARBA" id="ARBA00022989"/>
    </source>
</evidence>
<dbReference type="GO" id="GO:0015648">
    <property type="term" value="F:lipid-linked peptidoglycan transporter activity"/>
    <property type="evidence" value="ECO:0007669"/>
    <property type="project" value="TreeGrafter"/>
</dbReference>
<keyword evidence="8 13" id="KW-1133">Transmembrane helix</keyword>
<reference evidence="14 15" key="1">
    <citation type="submission" date="2017-10" db="EMBL/GenBank/DDBJ databases">
        <title>Draft genome of Longibacter Salinarum.</title>
        <authorList>
            <person name="Goh K.M."/>
            <person name="Shamsir M.S."/>
            <person name="Lim S.W."/>
        </authorList>
    </citation>
    <scope>NUCLEOTIDE SEQUENCE [LARGE SCALE GENOMIC DNA]</scope>
    <source>
        <strain evidence="14 15">KCTC 52045</strain>
    </source>
</reference>
<feature type="transmembrane region" description="Helical" evidence="13">
    <location>
        <begin position="77"/>
        <end position="95"/>
    </location>
</feature>
<dbReference type="GO" id="GO:0008360">
    <property type="term" value="P:regulation of cell shape"/>
    <property type="evidence" value="ECO:0007669"/>
    <property type="project" value="UniProtKB-KW"/>
</dbReference>
<evidence type="ECO:0000256" key="3">
    <source>
        <dbReference type="ARBA" id="ARBA00022676"/>
    </source>
</evidence>
<evidence type="ECO:0000256" key="11">
    <source>
        <dbReference type="ARBA" id="ARBA00032370"/>
    </source>
</evidence>
<dbReference type="AlphaFoldDB" id="A0A2A8D0F8"/>
<feature type="transmembrane region" description="Helical" evidence="13">
    <location>
        <begin position="354"/>
        <end position="382"/>
    </location>
</feature>
<keyword evidence="5 13" id="KW-0812">Transmembrane</keyword>
<dbReference type="GO" id="GO:0071555">
    <property type="term" value="P:cell wall organization"/>
    <property type="evidence" value="ECO:0007669"/>
    <property type="project" value="UniProtKB-KW"/>
</dbReference>
<evidence type="ECO:0000256" key="2">
    <source>
        <dbReference type="ARBA" id="ARBA00022475"/>
    </source>
</evidence>
<keyword evidence="6" id="KW-0133">Cell shape</keyword>
<feature type="transmembrane region" description="Helical" evidence="13">
    <location>
        <begin position="196"/>
        <end position="215"/>
    </location>
</feature>
<evidence type="ECO:0000256" key="12">
    <source>
        <dbReference type="ARBA" id="ARBA00033270"/>
    </source>
</evidence>
<organism evidence="14 15">
    <name type="scientific">Longibacter salinarum</name>
    <dbReference type="NCBI Taxonomy" id="1850348"/>
    <lineage>
        <taxon>Bacteria</taxon>
        <taxon>Pseudomonadati</taxon>
        <taxon>Rhodothermota</taxon>
        <taxon>Rhodothermia</taxon>
        <taxon>Rhodothermales</taxon>
        <taxon>Salisaetaceae</taxon>
        <taxon>Longibacter</taxon>
    </lineage>
</organism>
<evidence type="ECO:0000256" key="9">
    <source>
        <dbReference type="ARBA" id="ARBA00023136"/>
    </source>
</evidence>
<accession>A0A2A8D0F8</accession>
<dbReference type="OrthoDB" id="9768187at2"/>
<feature type="transmembrane region" description="Helical" evidence="13">
    <location>
        <begin position="143"/>
        <end position="160"/>
    </location>
</feature>
<dbReference type="PANTHER" id="PTHR30474:SF1">
    <property type="entry name" value="PEPTIDOGLYCAN GLYCOSYLTRANSFERASE MRDB"/>
    <property type="match status" value="1"/>
</dbReference>
<comment type="caution">
    <text evidence="14">The sequence shown here is derived from an EMBL/GenBank/DDBJ whole genome shotgun (WGS) entry which is preliminary data.</text>
</comment>
<keyword evidence="4" id="KW-0808">Transferase</keyword>
<keyword evidence="2" id="KW-1003">Cell membrane</keyword>
<dbReference type="EMBL" id="PDEQ01000002">
    <property type="protein sequence ID" value="PEN14452.1"/>
    <property type="molecule type" value="Genomic_DNA"/>
</dbReference>